<sequence length="346" mass="39258">MRGRSGRRSRSRDRRRSRSRDRGYGGKRNAAGANLRKPRWDMSRLEPFKKDFYVPHPAVSSRPYYEIEERLASPEHVINELRKMGFKSPTPIQCQGWPIALSGRDMVGIASTGSGKTLSYILPAMVHINNQSRLQRGDGPIALILAPTRGWPNKFSSQTERPTGLSSELRVGKVSPDTVLFKLVAADFGRSSRIRNTCVFGGAPKGPQANDLTDGVEIVIATPGRLIDFLESNRTNLKRCTYLIRKIIEQIRPDRQTLMWSATWPKEVQALAQEFLKDFIQINVGSLQLSANHNILQIIDVCQESEKEVKLSTLLKEIMSEKENKTIIFIETKKRVDDITRKMKRN</sequence>
<evidence type="ECO:0000256" key="7">
    <source>
        <dbReference type="SAM" id="MobiDB-lite"/>
    </source>
</evidence>
<dbReference type="EC" id="3.6.4.13" evidence="1"/>
<organism evidence="10 11">
    <name type="scientific">Aromia moschata</name>
    <dbReference type="NCBI Taxonomy" id="1265417"/>
    <lineage>
        <taxon>Eukaryota</taxon>
        <taxon>Metazoa</taxon>
        <taxon>Ecdysozoa</taxon>
        <taxon>Arthropoda</taxon>
        <taxon>Hexapoda</taxon>
        <taxon>Insecta</taxon>
        <taxon>Pterygota</taxon>
        <taxon>Neoptera</taxon>
        <taxon>Endopterygota</taxon>
        <taxon>Coleoptera</taxon>
        <taxon>Polyphaga</taxon>
        <taxon>Cucujiformia</taxon>
        <taxon>Chrysomeloidea</taxon>
        <taxon>Cerambycidae</taxon>
        <taxon>Cerambycinae</taxon>
        <taxon>Callichromatini</taxon>
        <taxon>Aromia</taxon>
    </lineage>
</organism>
<feature type="non-terminal residue" evidence="10">
    <location>
        <position position="346"/>
    </location>
</feature>
<dbReference type="GO" id="GO:0005524">
    <property type="term" value="F:ATP binding"/>
    <property type="evidence" value="ECO:0007669"/>
    <property type="project" value="UniProtKB-KW"/>
</dbReference>
<evidence type="ECO:0000256" key="1">
    <source>
        <dbReference type="ARBA" id="ARBA00012552"/>
    </source>
</evidence>
<feature type="compositionally biased region" description="Basic residues" evidence="7">
    <location>
        <begin position="1"/>
        <end position="19"/>
    </location>
</feature>
<dbReference type="InterPro" id="IPR011545">
    <property type="entry name" value="DEAD/DEAH_box_helicase_dom"/>
</dbReference>
<dbReference type="Gene3D" id="3.40.50.300">
    <property type="entry name" value="P-loop containing nucleotide triphosphate hydrolases"/>
    <property type="match status" value="2"/>
</dbReference>
<evidence type="ECO:0000259" key="9">
    <source>
        <dbReference type="PROSITE" id="PS51195"/>
    </source>
</evidence>
<proteinExistence type="predicted"/>
<dbReference type="GO" id="GO:0003724">
    <property type="term" value="F:RNA helicase activity"/>
    <property type="evidence" value="ECO:0007669"/>
    <property type="project" value="UniProtKB-EC"/>
</dbReference>
<dbReference type="GO" id="GO:0016787">
    <property type="term" value="F:hydrolase activity"/>
    <property type="evidence" value="ECO:0007669"/>
    <property type="project" value="UniProtKB-KW"/>
</dbReference>
<dbReference type="EMBL" id="JAPWTK010000378">
    <property type="protein sequence ID" value="KAJ8941340.1"/>
    <property type="molecule type" value="Genomic_DNA"/>
</dbReference>
<reference evidence="10" key="1">
    <citation type="journal article" date="2023" name="Insect Mol. Biol.">
        <title>Genome sequencing provides insights into the evolution of gene families encoding plant cell wall-degrading enzymes in longhorned beetles.</title>
        <authorList>
            <person name="Shin N.R."/>
            <person name="Okamura Y."/>
            <person name="Kirsch R."/>
            <person name="Pauchet Y."/>
        </authorList>
    </citation>
    <scope>NUCLEOTIDE SEQUENCE</scope>
    <source>
        <strain evidence="10">AMC_N1</strain>
    </source>
</reference>
<dbReference type="GO" id="GO:0003676">
    <property type="term" value="F:nucleic acid binding"/>
    <property type="evidence" value="ECO:0007669"/>
    <property type="project" value="InterPro"/>
</dbReference>
<accession>A0AAV8XQX8</accession>
<dbReference type="SMART" id="SM00487">
    <property type="entry name" value="DEXDc"/>
    <property type="match status" value="1"/>
</dbReference>
<keyword evidence="3" id="KW-0378">Hydrolase</keyword>
<dbReference type="SUPFAM" id="SSF52540">
    <property type="entry name" value="P-loop containing nucleoside triphosphate hydrolases"/>
    <property type="match status" value="1"/>
</dbReference>
<evidence type="ECO:0000256" key="6">
    <source>
        <dbReference type="PROSITE-ProRule" id="PRU00552"/>
    </source>
</evidence>
<dbReference type="PROSITE" id="PS51192">
    <property type="entry name" value="HELICASE_ATP_BIND_1"/>
    <property type="match status" value="1"/>
</dbReference>
<dbReference type="GO" id="GO:0010468">
    <property type="term" value="P:regulation of gene expression"/>
    <property type="evidence" value="ECO:0007669"/>
    <property type="project" value="UniProtKB-ARBA"/>
</dbReference>
<evidence type="ECO:0000256" key="3">
    <source>
        <dbReference type="ARBA" id="ARBA00022801"/>
    </source>
</evidence>
<protein>
    <recommendedName>
        <fullName evidence="1">RNA helicase</fullName>
        <ecNumber evidence="1">3.6.4.13</ecNumber>
    </recommendedName>
</protein>
<evidence type="ECO:0000256" key="4">
    <source>
        <dbReference type="ARBA" id="ARBA00022806"/>
    </source>
</evidence>
<feature type="domain" description="DEAD-box RNA helicase Q" evidence="9">
    <location>
        <begin position="66"/>
        <end position="94"/>
    </location>
</feature>
<evidence type="ECO:0000313" key="10">
    <source>
        <dbReference type="EMBL" id="KAJ8941340.1"/>
    </source>
</evidence>
<keyword evidence="4" id="KW-0347">Helicase</keyword>
<keyword evidence="2" id="KW-0547">Nucleotide-binding</keyword>
<feature type="short sequence motif" description="Q motif" evidence="6">
    <location>
        <begin position="66"/>
        <end position="94"/>
    </location>
</feature>
<dbReference type="InterPro" id="IPR014001">
    <property type="entry name" value="Helicase_ATP-bd"/>
</dbReference>
<dbReference type="Proteomes" id="UP001162162">
    <property type="component" value="Unassembled WGS sequence"/>
</dbReference>
<dbReference type="InterPro" id="IPR014014">
    <property type="entry name" value="RNA_helicase_DEAD_Q_motif"/>
</dbReference>
<name>A0AAV8XQX8_9CUCU</name>
<dbReference type="PROSITE" id="PS51195">
    <property type="entry name" value="Q_MOTIF"/>
    <property type="match status" value="1"/>
</dbReference>
<evidence type="ECO:0000259" key="8">
    <source>
        <dbReference type="PROSITE" id="PS51192"/>
    </source>
</evidence>
<feature type="region of interest" description="Disordered" evidence="7">
    <location>
        <begin position="1"/>
        <end position="38"/>
    </location>
</feature>
<dbReference type="AlphaFoldDB" id="A0AAV8XQX8"/>
<evidence type="ECO:0000256" key="2">
    <source>
        <dbReference type="ARBA" id="ARBA00022741"/>
    </source>
</evidence>
<evidence type="ECO:0000256" key="5">
    <source>
        <dbReference type="ARBA" id="ARBA00022840"/>
    </source>
</evidence>
<dbReference type="Pfam" id="PF00270">
    <property type="entry name" value="DEAD"/>
    <property type="match status" value="1"/>
</dbReference>
<keyword evidence="11" id="KW-1185">Reference proteome</keyword>
<keyword evidence="5" id="KW-0067">ATP-binding</keyword>
<dbReference type="PANTHER" id="PTHR47958">
    <property type="entry name" value="ATP-DEPENDENT RNA HELICASE DBP3"/>
    <property type="match status" value="1"/>
</dbReference>
<comment type="caution">
    <text evidence="10">The sequence shown here is derived from an EMBL/GenBank/DDBJ whole genome shotgun (WGS) entry which is preliminary data.</text>
</comment>
<feature type="domain" description="Helicase ATP-binding" evidence="8">
    <location>
        <begin position="97"/>
        <end position="282"/>
    </location>
</feature>
<gene>
    <name evidence="10" type="ORF">NQ318_004784</name>
</gene>
<evidence type="ECO:0000313" key="11">
    <source>
        <dbReference type="Proteomes" id="UP001162162"/>
    </source>
</evidence>
<dbReference type="InterPro" id="IPR027417">
    <property type="entry name" value="P-loop_NTPase"/>
</dbReference>